<dbReference type="EMBL" id="VSRR010127852">
    <property type="protein sequence ID" value="MPD01605.1"/>
    <property type="molecule type" value="Genomic_DNA"/>
</dbReference>
<dbReference type="OrthoDB" id="6381906at2759"/>
<evidence type="ECO:0000313" key="2">
    <source>
        <dbReference type="Proteomes" id="UP000324222"/>
    </source>
</evidence>
<name>A0A5B7KAF1_PORTR</name>
<comment type="caution">
    <text evidence="1">The sequence shown here is derived from an EMBL/GenBank/DDBJ whole genome shotgun (WGS) entry which is preliminary data.</text>
</comment>
<proteinExistence type="predicted"/>
<organism evidence="1 2">
    <name type="scientific">Portunus trituberculatus</name>
    <name type="common">Swimming crab</name>
    <name type="synonym">Neptunus trituberculatus</name>
    <dbReference type="NCBI Taxonomy" id="210409"/>
    <lineage>
        <taxon>Eukaryota</taxon>
        <taxon>Metazoa</taxon>
        <taxon>Ecdysozoa</taxon>
        <taxon>Arthropoda</taxon>
        <taxon>Crustacea</taxon>
        <taxon>Multicrustacea</taxon>
        <taxon>Malacostraca</taxon>
        <taxon>Eumalacostraca</taxon>
        <taxon>Eucarida</taxon>
        <taxon>Decapoda</taxon>
        <taxon>Pleocyemata</taxon>
        <taxon>Brachyura</taxon>
        <taxon>Eubrachyura</taxon>
        <taxon>Portunoidea</taxon>
        <taxon>Portunidae</taxon>
        <taxon>Portuninae</taxon>
        <taxon>Portunus</taxon>
    </lineage>
</organism>
<protein>
    <submittedName>
        <fullName evidence="1">Uncharacterized protein</fullName>
    </submittedName>
</protein>
<keyword evidence="2" id="KW-1185">Reference proteome</keyword>
<dbReference type="Proteomes" id="UP000324222">
    <property type="component" value="Unassembled WGS sequence"/>
</dbReference>
<evidence type="ECO:0000313" key="1">
    <source>
        <dbReference type="EMBL" id="MPD01605.1"/>
    </source>
</evidence>
<gene>
    <name evidence="1" type="ORF">E2C01_097139</name>
</gene>
<dbReference type="AlphaFoldDB" id="A0A5B7KAF1"/>
<sequence>MLEETECLMNLKNQQAYSTSELMQLKNHSQVASKEIEYQEQLSKDLGNQYCLLTSFQCPNQESLPCSSLHFQLLDTKLLGHLLTCHPILPSYARLMSQHSMTLWSEDAQQPFM</sequence>
<accession>A0A5B7KAF1</accession>
<reference evidence="1 2" key="1">
    <citation type="submission" date="2019-05" db="EMBL/GenBank/DDBJ databases">
        <title>Another draft genome of Portunus trituberculatus and its Hox gene families provides insights of decapod evolution.</title>
        <authorList>
            <person name="Jeong J.-H."/>
            <person name="Song I."/>
            <person name="Kim S."/>
            <person name="Choi T."/>
            <person name="Kim D."/>
            <person name="Ryu S."/>
            <person name="Kim W."/>
        </authorList>
    </citation>
    <scope>NUCLEOTIDE SEQUENCE [LARGE SCALE GENOMIC DNA]</scope>
    <source>
        <tissue evidence="1">Muscle</tissue>
    </source>
</reference>